<dbReference type="PANTHER" id="PTHR32071">
    <property type="entry name" value="TRANSCRIPTIONAL REGULATORY PROTEIN"/>
    <property type="match status" value="1"/>
</dbReference>
<dbReference type="Pfam" id="PF00158">
    <property type="entry name" value="Sigma54_activat"/>
    <property type="match status" value="1"/>
</dbReference>
<dbReference type="OrthoDB" id="9803970at2"/>
<evidence type="ECO:0000256" key="5">
    <source>
        <dbReference type="ARBA" id="ARBA00023159"/>
    </source>
</evidence>
<dbReference type="PROSITE" id="PS50045">
    <property type="entry name" value="SIGMA54_INTERACT_4"/>
    <property type="match status" value="1"/>
</dbReference>
<dbReference type="AlphaFoldDB" id="A0A5C1QK55"/>
<dbReference type="InterPro" id="IPR009057">
    <property type="entry name" value="Homeodomain-like_sf"/>
</dbReference>
<keyword evidence="9" id="KW-1185">Reference proteome</keyword>
<dbReference type="PROSITE" id="PS00676">
    <property type="entry name" value="SIGMA54_INTERACT_2"/>
    <property type="match status" value="1"/>
</dbReference>
<evidence type="ECO:0000256" key="3">
    <source>
        <dbReference type="ARBA" id="ARBA00023015"/>
    </source>
</evidence>
<dbReference type="Gene3D" id="3.30.450.40">
    <property type="match status" value="1"/>
</dbReference>
<dbReference type="GO" id="GO:0005524">
    <property type="term" value="F:ATP binding"/>
    <property type="evidence" value="ECO:0007669"/>
    <property type="project" value="UniProtKB-KW"/>
</dbReference>
<dbReference type="GO" id="GO:0003677">
    <property type="term" value="F:DNA binding"/>
    <property type="evidence" value="ECO:0007669"/>
    <property type="project" value="UniProtKB-KW"/>
</dbReference>
<dbReference type="InterPro" id="IPR058031">
    <property type="entry name" value="AAA_lid_NorR"/>
</dbReference>
<dbReference type="InterPro" id="IPR029016">
    <property type="entry name" value="GAF-like_dom_sf"/>
</dbReference>
<dbReference type="PROSITE" id="PS00675">
    <property type="entry name" value="SIGMA54_INTERACT_1"/>
    <property type="match status" value="1"/>
</dbReference>
<dbReference type="Gene3D" id="1.10.8.60">
    <property type="match status" value="1"/>
</dbReference>
<dbReference type="SUPFAM" id="SSF55781">
    <property type="entry name" value="GAF domain-like"/>
    <property type="match status" value="1"/>
</dbReference>
<dbReference type="CDD" id="cd00009">
    <property type="entry name" value="AAA"/>
    <property type="match status" value="1"/>
</dbReference>
<protein>
    <submittedName>
        <fullName evidence="8">GAF domain-containing protein</fullName>
    </submittedName>
</protein>
<accession>A0A5C1QK55</accession>
<dbReference type="InterPro" id="IPR025662">
    <property type="entry name" value="Sigma_54_int_dom_ATP-bd_1"/>
</dbReference>
<keyword evidence="3" id="KW-0805">Transcription regulation</keyword>
<dbReference type="Gene3D" id="1.10.10.60">
    <property type="entry name" value="Homeodomain-like"/>
    <property type="match status" value="1"/>
</dbReference>
<dbReference type="SMART" id="SM00382">
    <property type="entry name" value="AAA"/>
    <property type="match status" value="1"/>
</dbReference>
<dbReference type="EMBL" id="CP036150">
    <property type="protein sequence ID" value="QEN07569.1"/>
    <property type="molecule type" value="Genomic_DNA"/>
</dbReference>
<dbReference type="Gene3D" id="3.40.50.300">
    <property type="entry name" value="P-loop containing nucleotide triphosphate hydrolases"/>
    <property type="match status" value="1"/>
</dbReference>
<evidence type="ECO:0000256" key="4">
    <source>
        <dbReference type="ARBA" id="ARBA00023125"/>
    </source>
</evidence>
<dbReference type="SUPFAM" id="SSF46689">
    <property type="entry name" value="Homeodomain-like"/>
    <property type="match status" value="1"/>
</dbReference>
<evidence type="ECO:0000256" key="6">
    <source>
        <dbReference type="ARBA" id="ARBA00023163"/>
    </source>
</evidence>
<evidence type="ECO:0000313" key="9">
    <source>
        <dbReference type="Proteomes" id="UP000324209"/>
    </source>
</evidence>
<dbReference type="PROSITE" id="PS00688">
    <property type="entry name" value="SIGMA54_INTERACT_3"/>
    <property type="match status" value="1"/>
</dbReference>
<dbReference type="KEGG" id="ock:EXM22_06050"/>
<dbReference type="FunFam" id="1.10.8.60:FF:000014">
    <property type="entry name" value="DNA-binding transcriptional regulator NtrC"/>
    <property type="match status" value="1"/>
</dbReference>
<organism evidence="8 9">
    <name type="scientific">Oceanispirochaeta crateris</name>
    <dbReference type="NCBI Taxonomy" id="2518645"/>
    <lineage>
        <taxon>Bacteria</taxon>
        <taxon>Pseudomonadati</taxon>
        <taxon>Spirochaetota</taxon>
        <taxon>Spirochaetia</taxon>
        <taxon>Spirochaetales</taxon>
        <taxon>Spirochaetaceae</taxon>
        <taxon>Oceanispirochaeta</taxon>
    </lineage>
</organism>
<dbReference type="Pfam" id="PF25601">
    <property type="entry name" value="AAA_lid_14"/>
    <property type="match status" value="1"/>
</dbReference>
<keyword evidence="1" id="KW-0547">Nucleotide-binding</keyword>
<dbReference type="Proteomes" id="UP000324209">
    <property type="component" value="Chromosome"/>
</dbReference>
<dbReference type="Pfam" id="PF13185">
    <property type="entry name" value="GAF_2"/>
    <property type="match status" value="1"/>
</dbReference>
<evidence type="ECO:0000256" key="2">
    <source>
        <dbReference type="ARBA" id="ARBA00022840"/>
    </source>
</evidence>
<proteinExistence type="predicted"/>
<dbReference type="GO" id="GO:0006355">
    <property type="term" value="P:regulation of DNA-templated transcription"/>
    <property type="evidence" value="ECO:0007669"/>
    <property type="project" value="InterPro"/>
</dbReference>
<dbReference type="InterPro" id="IPR027417">
    <property type="entry name" value="P-loop_NTPase"/>
</dbReference>
<evidence type="ECO:0000259" key="7">
    <source>
        <dbReference type="PROSITE" id="PS50045"/>
    </source>
</evidence>
<dbReference type="FunFam" id="3.40.50.300:FF:000006">
    <property type="entry name" value="DNA-binding transcriptional regulator NtrC"/>
    <property type="match status" value="1"/>
</dbReference>
<keyword evidence="6" id="KW-0804">Transcription</keyword>
<dbReference type="PANTHER" id="PTHR32071:SF119">
    <property type="entry name" value="SIGMA L-DEPENDENT TRANSCRIPTIONAL REGULATOR YPLP-RELATED"/>
    <property type="match status" value="1"/>
</dbReference>
<dbReference type="SUPFAM" id="SSF52540">
    <property type="entry name" value="P-loop containing nucleoside triphosphate hydrolases"/>
    <property type="match status" value="1"/>
</dbReference>
<dbReference type="InterPro" id="IPR002078">
    <property type="entry name" value="Sigma_54_int"/>
</dbReference>
<evidence type="ECO:0000313" key="8">
    <source>
        <dbReference type="EMBL" id="QEN07569.1"/>
    </source>
</evidence>
<dbReference type="InterPro" id="IPR025944">
    <property type="entry name" value="Sigma_54_int_dom_CS"/>
</dbReference>
<keyword evidence="5" id="KW-0010">Activator</keyword>
<gene>
    <name evidence="8" type="ORF">EXM22_06050</name>
</gene>
<sequence length="502" mass="56738">MVADKVDRKRLDTLIEINNLINSNYTDVRVLMTHILESSTRLTGGESSSLLLLDTETDLLYFEIALGTKSEEVRKFTVKMGEGIAGWVAQNNTSLIVNDVENDPRFFSEIDKDVGYKTTSILAVPLRMKDQCVGVIEVINKENGSNFTEEDLEWLEIFTNQASLAYQNAQSFKKVKDELFRLQDRVESDSGFHKMIFKSSEIEQLLGITDKISKSDSPVLITGESGVGKELFAEQVHLRSPRSKETFVRLNCAAIPEELLESELFGHVKGAFTDASNERLGRFSLADGGTIFLDEIGEISLNVQAKLLRVLQNKQFEPLGSSDTIMVDVRIIAATNRNLESMVDKGSFREDLYYRLNVLPVNIPALRDRADDIEVLSDYFLSKYSARNRKDIKGISPEARELLFSYSWPGNVRELENVIERAVIVSKVSLIDTEDLLLSREKERSMPGYKGKSLKEAVNIFKKNYIKRVLGNCNNNQTETAAKLGIQRTYLSRLMKDLEIKV</sequence>
<name>A0A5C1QK55_9SPIO</name>
<evidence type="ECO:0000256" key="1">
    <source>
        <dbReference type="ARBA" id="ARBA00022741"/>
    </source>
</evidence>
<reference evidence="8 9" key="1">
    <citation type="submission" date="2019-02" db="EMBL/GenBank/DDBJ databases">
        <title>Complete Genome Sequence and Methylome Analysis of free living Spirochaetas.</title>
        <authorList>
            <person name="Fomenkov A."/>
            <person name="Dubinina G."/>
            <person name="Leshcheva N."/>
            <person name="Mikheeva N."/>
            <person name="Grabovich M."/>
            <person name="Vincze T."/>
            <person name="Roberts R.J."/>
        </authorList>
    </citation>
    <scope>NUCLEOTIDE SEQUENCE [LARGE SCALE GENOMIC DNA]</scope>
    <source>
        <strain evidence="8 9">K2</strain>
    </source>
</reference>
<dbReference type="InterPro" id="IPR003018">
    <property type="entry name" value="GAF"/>
</dbReference>
<dbReference type="RefSeq" id="WP_149485649.1">
    <property type="nucleotide sequence ID" value="NZ_CP036150.1"/>
</dbReference>
<keyword evidence="4" id="KW-0238">DNA-binding</keyword>
<dbReference type="InterPro" id="IPR003593">
    <property type="entry name" value="AAA+_ATPase"/>
</dbReference>
<dbReference type="InterPro" id="IPR025943">
    <property type="entry name" value="Sigma_54_int_dom_ATP-bd_2"/>
</dbReference>
<feature type="domain" description="Sigma-54 factor interaction" evidence="7">
    <location>
        <begin position="195"/>
        <end position="424"/>
    </location>
</feature>
<keyword evidence="2" id="KW-0067">ATP-binding</keyword>
<dbReference type="SMART" id="SM00065">
    <property type="entry name" value="GAF"/>
    <property type="match status" value="1"/>
</dbReference>